<evidence type="ECO:0000256" key="2">
    <source>
        <dbReference type="SAM" id="MobiDB-lite"/>
    </source>
</evidence>
<dbReference type="Proteomes" id="UP000002630">
    <property type="component" value="Linkage Group LG13"/>
</dbReference>
<dbReference type="Gene3D" id="2.60.40.10">
    <property type="entry name" value="Immunoglobulins"/>
    <property type="match status" value="1"/>
</dbReference>
<evidence type="ECO:0000313" key="4">
    <source>
        <dbReference type="EMBL" id="CBN74425.1"/>
    </source>
</evidence>
<feature type="compositionally biased region" description="Basic and acidic residues" evidence="2">
    <location>
        <begin position="42"/>
        <end position="57"/>
    </location>
</feature>
<dbReference type="InterPro" id="IPR013783">
    <property type="entry name" value="Ig-like_fold"/>
</dbReference>
<protein>
    <submittedName>
        <fullName evidence="4">Uncharacterized protein</fullName>
    </submittedName>
</protein>
<feature type="repeat" description="Filamin" evidence="1">
    <location>
        <begin position="59"/>
        <end position="164"/>
    </location>
</feature>
<dbReference type="EMBL" id="FN649738">
    <property type="protein sequence ID" value="CBN74425.1"/>
    <property type="molecule type" value="Genomic_DNA"/>
</dbReference>
<reference evidence="4 5" key="1">
    <citation type="journal article" date="2010" name="Nature">
        <title>The Ectocarpus genome and the independent evolution of multicellularity in brown algae.</title>
        <authorList>
            <person name="Cock J.M."/>
            <person name="Sterck L."/>
            <person name="Rouze P."/>
            <person name="Scornet D."/>
            <person name="Allen A.E."/>
            <person name="Amoutzias G."/>
            <person name="Anthouard V."/>
            <person name="Artiguenave F."/>
            <person name="Aury J.M."/>
            <person name="Badger J.H."/>
            <person name="Beszteri B."/>
            <person name="Billiau K."/>
            <person name="Bonnet E."/>
            <person name="Bothwell J.H."/>
            <person name="Bowler C."/>
            <person name="Boyen C."/>
            <person name="Brownlee C."/>
            <person name="Carrano C.J."/>
            <person name="Charrier B."/>
            <person name="Cho G.Y."/>
            <person name="Coelho S.M."/>
            <person name="Collen J."/>
            <person name="Corre E."/>
            <person name="Da Silva C."/>
            <person name="Delage L."/>
            <person name="Delaroque N."/>
            <person name="Dittami S.M."/>
            <person name="Doulbeau S."/>
            <person name="Elias M."/>
            <person name="Farnham G."/>
            <person name="Gachon C.M."/>
            <person name="Gschloessl B."/>
            <person name="Heesch S."/>
            <person name="Jabbari K."/>
            <person name="Jubin C."/>
            <person name="Kawai H."/>
            <person name="Kimura K."/>
            <person name="Kloareg B."/>
            <person name="Kupper F.C."/>
            <person name="Lang D."/>
            <person name="Le Bail A."/>
            <person name="Leblanc C."/>
            <person name="Lerouge P."/>
            <person name="Lohr M."/>
            <person name="Lopez P.J."/>
            <person name="Martens C."/>
            <person name="Maumus F."/>
            <person name="Michel G."/>
            <person name="Miranda-Saavedra D."/>
            <person name="Morales J."/>
            <person name="Moreau H."/>
            <person name="Motomura T."/>
            <person name="Nagasato C."/>
            <person name="Napoli C.A."/>
            <person name="Nelson D.R."/>
            <person name="Nyvall-Collen P."/>
            <person name="Peters A.F."/>
            <person name="Pommier C."/>
            <person name="Potin P."/>
            <person name="Poulain J."/>
            <person name="Quesneville H."/>
            <person name="Read B."/>
            <person name="Rensing S.A."/>
            <person name="Ritter A."/>
            <person name="Rousvoal S."/>
            <person name="Samanta M."/>
            <person name="Samson G."/>
            <person name="Schroeder D.C."/>
            <person name="Segurens B."/>
            <person name="Strittmatter M."/>
            <person name="Tonon T."/>
            <person name="Tregear J.W."/>
            <person name="Valentin K."/>
            <person name="von Dassow P."/>
            <person name="Yamagishi T."/>
            <person name="Van de Peer Y."/>
            <person name="Wincker P."/>
        </authorList>
    </citation>
    <scope>NUCLEOTIDE SEQUENCE [LARGE SCALE GENOMIC DNA]</scope>
    <source>
        <strain evidence="5">Ec32 / CCAP1310/4</strain>
    </source>
</reference>
<accession>D8LHZ4</accession>
<evidence type="ECO:0000256" key="3">
    <source>
        <dbReference type="SAM" id="SignalP"/>
    </source>
</evidence>
<feature type="chain" id="PRO_5003117162" evidence="3">
    <location>
        <begin position="25"/>
        <end position="541"/>
    </location>
</feature>
<dbReference type="OrthoDB" id="2525164at2759"/>
<evidence type="ECO:0000256" key="1">
    <source>
        <dbReference type="PROSITE-ProRule" id="PRU00087"/>
    </source>
</evidence>
<dbReference type="InParanoid" id="D8LHZ4"/>
<keyword evidence="5" id="KW-1185">Reference proteome</keyword>
<feature type="region of interest" description="Disordered" evidence="2">
    <location>
        <begin position="37"/>
        <end position="66"/>
    </location>
</feature>
<name>D8LHZ4_ECTSI</name>
<keyword evidence="3" id="KW-0732">Signal</keyword>
<dbReference type="EMBL" id="FN648376">
    <property type="protein sequence ID" value="CBN74425.1"/>
    <property type="molecule type" value="Genomic_DNA"/>
</dbReference>
<organism evidence="4 5">
    <name type="scientific">Ectocarpus siliculosus</name>
    <name type="common">Brown alga</name>
    <name type="synonym">Conferva siliculosa</name>
    <dbReference type="NCBI Taxonomy" id="2880"/>
    <lineage>
        <taxon>Eukaryota</taxon>
        <taxon>Sar</taxon>
        <taxon>Stramenopiles</taxon>
        <taxon>Ochrophyta</taxon>
        <taxon>PX clade</taxon>
        <taxon>Phaeophyceae</taxon>
        <taxon>Ectocarpales</taxon>
        <taxon>Ectocarpaceae</taxon>
        <taxon>Ectocarpus</taxon>
    </lineage>
</organism>
<evidence type="ECO:0000313" key="5">
    <source>
        <dbReference type="Proteomes" id="UP000002630"/>
    </source>
</evidence>
<dbReference type="PROSITE" id="PS50194">
    <property type="entry name" value="FILAMIN_REPEAT"/>
    <property type="match status" value="1"/>
</dbReference>
<dbReference type="AlphaFoldDB" id="D8LHZ4"/>
<dbReference type="InterPro" id="IPR017868">
    <property type="entry name" value="Filamin/ABP280_repeat-like"/>
</dbReference>
<feature type="signal peptide" evidence="3">
    <location>
        <begin position="1"/>
        <end position="24"/>
    </location>
</feature>
<proteinExistence type="predicted"/>
<sequence>MRVTKGRCNARLLLVTTCVLAAQGVVPPAVRVEIDGGFQGKPDNEQAHSYRSHERAPHTASGDGLHKATVGRPASFTIQLVGDQLGSLPDWKPNTSTRFIYVWIANKDQILIAEVVDGGSKNGTLTATYKSDFPGDYLVYIDEVESSKKDEGVPILGSPFSLTIAGDAPTLDINSLPVCSTHEDANKDIADTFWRSGTWLSSNVASAAHGVMRNGWVFQPKSCVFDTFSYEDLMLLASLDGEPTWLLVLGGSVQRGVFLTLVDMVLAAGQKHDIRSSVIQKCWGYADVRVGNFRLTYQVLMGALPPSWEGKLSFVDHMAGFEILWKEDNPTMTDLEDVRIWHLGSSPDDDNGLGKMEGYETRDPRVSFMSVFPMYQAKLFENEESNNGINGVRRFAASHHFHYVSSDASAPETRNGTIMVHSTITEMLANVMIGRAVETKAKLYAKAAASTDEIRKMSAEVGKSFQVCSDCPSALLPFHVKAIPESVCEIVESLPGHAKTGEVWAGSLCPDWCMKQAPMSQSKTESGVVEVRRCPRNTDQP</sequence>
<gene>
    <name evidence="4" type="ORF">Esi_0020_0151</name>
</gene>
<dbReference type="SUPFAM" id="SSF81296">
    <property type="entry name" value="E set domains"/>
    <property type="match status" value="1"/>
</dbReference>
<dbReference type="eggNOG" id="ENOG502SCI8">
    <property type="taxonomic scope" value="Eukaryota"/>
</dbReference>
<dbReference type="InterPro" id="IPR014756">
    <property type="entry name" value="Ig_E-set"/>
</dbReference>